<keyword evidence="1" id="KW-0732">Signal</keyword>
<feature type="chain" id="PRO_5012634791" evidence="1">
    <location>
        <begin position="25"/>
        <end position="92"/>
    </location>
</feature>
<proteinExistence type="predicted"/>
<dbReference type="OrthoDB" id="5238343at2759"/>
<dbReference type="GeneID" id="93571387"/>
<dbReference type="Proteomes" id="UP000184499">
    <property type="component" value="Unassembled WGS sequence"/>
</dbReference>
<reference evidence="3" key="1">
    <citation type="journal article" date="2017" name="Genome Biol.">
        <title>Comparative genomics reveals high biological diversity and specific adaptations in the industrially and medically important fungal genus Aspergillus.</title>
        <authorList>
            <person name="de Vries R.P."/>
            <person name="Riley R."/>
            <person name="Wiebenga A."/>
            <person name="Aguilar-Osorio G."/>
            <person name="Amillis S."/>
            <person name="Uchima C.A."/>
            <person name="Anderluh G."/>
            <person name="Asadollahi M."/>
            <person name="Askin M."/>
            <person name="Barry K."/>
            <person name="Battaglia E."/>
            <person name="Bayram O."/>
            <person name="Benocci T."/>
            <person name="Braus-Stromeyer S.A."/>
            <person name="Caldana C."/>
            <person name="Canovas D."/>
            <person name="Cerqueira G.C."/>
            <person name="Chen F."/>
            <person name="Chen W."/>
            <person name="Choi C."/>
            <person name="Clum A."/>
            <person name="Dos Santos R.A."/>
            <person name="Damasio A.R."/>
            <person name="Diallinas G."/>
            <person name="Emri T."/>
            <person name="Fekete E."/>
            <person name="Flipphi M."/>
            <person name="Freyberg S."/>
            <person name="Gallo A."/>
            <person name="Gournas C."/>
            <person name="Habgood R."/>
            <person name="Hainaut M."/>
            <person name="Harispe M.L."/>
            <person name="Henrissat B."/>
            <person name="Hilden K.S."/>
            <person name="Hope R."/>
            <person name="Hossain A."/>
            <person name="Karabika E."/>
            <person name="Karaffa L."/>
            <person name="Karanyi Z."/>
            <person name="Krasevec N."/>
            <person name="Kuo A."/>
            <person name="Kusch H."/>
            <person name="LaButti K."/>
            <person name="Lagendijk E.L."/>
            <person name="Lapidus A."/>
            <person name="Levasseur A."/>
            <person name="Lindquist E."/>
            <person name="Lipzen A."/>
            <person name="Logrieco A.F."/>
            <person name="MacCabe A."/>
            <person name="Maekelae M.R."/>
            <person name="Malavazi I."/>
            <person name="Melin P."/>
            <person name="Meyer V."/>
            <person name="Mielnichuk N."/>
            <person name="Miskei M."/>
            <person name="Molnar A.P."/>
            <person name="Mule G."/>
            <person name="Ngan C.Y."/>
            <person name="Orejas M."/>
            <person name="Orosz E."/>
            <person name="Ouedraogo J.P."/>
            <person name="Overkamp K.M."/>
            <person name="Park H.-S."/>
            <person name="Perrone G."/>
            <person name="Piumi F."/>
            <person name="Punt P.J."/>
            <person name="Ram A.F."/>
            <person name="Ramon A."/>
            <person name="Rauscher S."/>
            <person name="Record E."/>
            <person name="Riano-Pachon D.M."/>
            <person name="Robert V."/>
            <person name="Roehrig J."/>
            <person name="Ruller R."/>
            <person name="Salamov A."/>
            <person name="Salih N.S."/>
            <person name="Samson R.A."/>
            <person name="Sandor E."/>
            <person name="Sanguinetti M."/>
            <person name="Schuetze T."/>
            <person name="Sepcic K."/>
            <person name="Shelest E."/>
            <person name="Sherlock G."/>
            <person name="Sophianopoulou V."/>
            <person name="Squina F.M."/>
            <person name="Sun H."/>
            <person name="Susca A."/>
            <person name="Todd R.B."/>
            <person name="Tsang A."/>
            <person name="Unkles S.E."/>
            <person name="van de Wiele N."/>
            <person name="van Rossen-Uffink D."/>
            <person name="Oliveira J.V."/>
            <person name="Vesth T.C."/>
            <person name="Visser J."/>
            <person name="Yu J.-H."/>
            <person name="Zhou M."/>
            <person name="Andersen M.R."/>
            <person name="Archer D.B."/>
            <person name="Baker S.E."/>
            <person name="Benoit I."/>
            <person name="Brakhage A.A."/>
            <person name="Braus G.H."/>
            <person name="Fischer R."/>
            <person name="Frisvad J.C."/>
            <person name="Goldman G.H."/>
            <person name="Houbraken J."/>
            <person name="Oakley B."/>
            <person name="Pocsi I."/>
            <person name="Scazzocchio C."/>
            <person name="Seiboth B."/>
            <person name="vanKuyk P.A."/>
            <person name="Wortman J."/>
            <person name="Dyer P.S."/>
            <person name="Grigoriev I.V."/>
        </authorList>
    </citation>
    <scope>NUCLEOTIDE SEQUENCE [LARGE SCALE GENOMIC DNA]</scope>
    <source>
        <strain evidence="3">CBS 101740 / IMI 381727 / IBT 21946</strain>
    </source>
</reference>
<accession>A0A1L9U577</accession>
<feature type="signal peptide" evidence="1">
    <location>
        <begin position="1"/>
        <end position="24"/>
    </location>
</feature>
<dbReference type="OMA" id="CYHYTIS"/>
<organism evidence="2 3">
    <name type="scientific">Aspergillus brasiliensis (strain CBS 101740 / IMI 381727 / IBT 21946)</name>
    <dbReference type="NCBI Taxonomy" id="767769"/>
    <lineage>
        <taxon>Eukaryota</taxon>
        <taxon>Fungi</taxon>
        <taxon>Dikarya</taxon>
        <taxon>Ascomycota</taxon>
        <taxon>Pezizomycotina</taxon>
        <taxon>Eurotiomycetes</taxon>
        <taxon>Eurotiomycetidae</taxon>
        <taxon>Eurotiales</taxon>
        <taxon>Aspergillaceae</taxon>
        <taxon>Aspergillus</taxon>
        <taxon>Aspergillus subgen. Circumdati</taxon>
    </lineage>
</organism>
<dbReference type="VEuPathDB" id="FungiDB:ASPBRDRAFT_137471"/>
<evidence type="ECO:0000313" key="2">
    <source>
        <dbReference type="EMBL" id="OJJ66782.1"/>
    </source>
</evidence>
<protein>
    <submittedName>
        <fullName evidence="2">Uncharacterized protein</fullName>
    </submittedName>
</protein>
<name>A0A1L9U577_ASPBC</name>
<evidence type="ECO:0000256" key="1">
    <source>
        <dbReference type="SAM" id="SignalP"/>
    </source>
</evidence>
<keyword evidence="3" id="KW-1185">Reference proteome</keyword>
<dbReference type="AlphaFoldDB" id="A0A1L9U577"/>
<evidence type="ECO:0000313" key="3">
    <source>
        <dbReference type="Proteomes" id="UP000184499"/>
    </source>
</evidence>
<dbReference type="RefSeq" id="XP_067474032.1">
    <property type="nucleotide sequence ID" value="XM_067618899.1"/>
</dbReference>
<sequence>MKLFIISSISTIMLTSMAAPTTEGQDTSVTGLESRDVASGCYPFAAPHCGLAETYCQCADGRFYYYNGNKLGCNPPSGFVAESVTGIPGYTC</sequence>
<dbReference type="EMBL" id="KV878697">
    <property type="protein sequence ID" value="OJJ66782.1"/>
    <property type="molecule type" value="Genomic_DNA"/>
</dbReference>
<gene>
    <name evidence="2" type="ORF">ASPBRDRAFT_137471</name>
</gene>